<sequence>MSNSSNATQKEAKKLPMDSPQYCNLQGEVTQIERKIHELSAMRKLSMQIFQDGNFVCSTISGSRHNYLLSVELASLIVPYYDATQCILVVCTYLDCLSLHLPFVCMKCLPKMKMCTSSFKIPCDYQQCSLRLPVVWGMTTVLFNIACTLPSKNFPACNFTNQDCLTAWSCQPRLLHHSDSLFPTYSFFHLLVSFAYRVGFIMGHAAKVGEIWQQLQAKFPPKTVEVINFNCLDDFKGGQNENNAGGGIWFLKDIFQMNAALTQAKLSNFIMDFVEYLVISEGNQAIQIKYCCFT</sequence>
<proteinExistence type="predicted"/>
<reference evidence="1 2" key="1">
    <citation type="submission" date="2015-08" db="EMBL/GenBank/DDBJ databases">
        <title>Next Generation Sequencing and Analysis of the Genome of Puccinia sorghi L Schw, the Causal Agent of Maize Common Rust.</title>
        <authorList>
            <person name="Rochi L."/>
            <person name="Burguener G."/>
            <person name="Darino M."/>
            <person name="Turjanski A."/>
            <person name="Kreff E."/>
            <person name="Dieguez M.J."/>
            <person name="Sacco F."/>
        </authorList>
    </citation>
    <scope>NUCLEOTIDE SEQUENCE [LARGE SCALE GENOMIC DNA]</scope>
    <source>
        <strain evidence="1 2">RO10H11247</strain>
    </source>
</reference>
<protein>
    <submittedName>
        <fullName evidence="1">Uncharacterized protein</fullName>
    </submittedName>
</protein>
<keyword evidence="2" id="KW-1185">Reference proteome</keyword>
<comment type="caution">
    <text evidence="1">The sequence shown here is derived from an EMBL/GenBank/DDBJ whole genome shotgun (WGS) entry which is preliminary data.</text>
</comment>
<dbReference type="AlphaFoldDB" id="A0A0L6UU98"/>
<dbReference type="STRING" id="27349.A0A0L6UU98"/>
<dbReference type="VEuPathDB" id="FungiDB:VP01_3687g1"/>
<accession>A0A0L6UU98</accession>
<dbReference type="EMBL" id="LAVV01008709">
    <property type="protein sequence ID" value="KNZ52118.1"/>
    <property type="molecule type" value="Genomic_DNA"/>
</dbReference>
<gene>
    <name evidence="1" type="ORF">VP01_3687g1</name>
</gene>
<dbReference type="Proteomes" id="UP000037035">
    <property type="component" value="Unassembled WGS sequence"/>
</dbReference>
<name>A0A0L6UU98_9BASI</name>
<evidence type="ECO:0000313" key="1">
    <source>
        <dbReference type="EMBL" id="KNZ52118.1"/>
    </source>
</evidence>
<evidence type="ECO:0000313" key="2">
    <source>
        <dbReference type="Proteomes" id="UP000037035"/>
    </source>
</evidence>
<dbReference type="OrthoDB" id="6513042at2759"/>
<organism evidence="1 2">
    <name type="scientific">Puccinia sorghi</name>
    <dbReference type="NCBI Taxonomy" id="27349"/>
    <lineage>
        <taxon>Eukaryota</taxon>
        <taxon>Fungi</taxon>
        <taxon>Dikarya</taxon>
        <taxon>Basidiomycota</taxon>
        <taxon>Pucciniomycotina</taxon>
        <taxon>Pucciniomycetes</taxon>
        <taxon>Pucciniales</taxon>
        <taxon>Pucciniaceae</taxon>
        <taxon>Puccinia</taxon>
    </lineage>
</organism>